<dbReference type="PANTHER" id="PTHR45138:SF9">
    <property type="entry name" value="DIGUANYLATE CYCLASE DGCM-RELATED"/>
    <property type="match status" value="1"/>
</dbReference>
<dbReference type="SUPFAM" id="SSF55073">
    <property type="entry name" value="Nucleotide cyclase"/>
    <property type="match status" value="1"/>
</dbReference>
<dbReference type="Proteomes" id="UP001446205">
    <property type="component" value="Unassembled WGS sequence"/>
</dbReference>
<evidence type="ECO:0000256" key="2">
    <source>
        <dbReference type="ARBA" id="ARBA00034247"/>
    </source>
</evidence>
<protein>
    <recommendedName>
        <fullName evidence="1">diguanylate cyclase</fullName>
        <ecNumber evidence="1">2.7.7.65</ecNumber>
    </recommendedName>
</protein>
<reference evidence="6 7" key="1">
    <citation type="submission" date="2024-04" db="EMBL/GenBank/DDBJ databases">
        <authorList>
            <person name="Abashina T."/>
            <person name="Shaikin A."/>
        </authorList>
    </citation>
    <scope>NUCLEOTIDE SEQUENCE [LARGE SCALE GENOMIC DNA]</scope>
    <source>
        <strain evidence="6 7">AAFK</strain>
    </source>
</reference>
<sequence length="599" mass="66901">MKPQTPSIAETARQTFLQLAALRLPPTPENYARIFAEISGQQPAAAPAQTALEMALGTLAAERQELQSLCSAMLADLQAGRWDAALAPMLSGLRWATGGTPALAAICRRLVSEWERRQQGLSYLQKQEALDFTLTRYGDEPARLALHLNALLDRWEGLPEKGRSRADTVSDANSPEPDPLRSPAPASMRQEVEFSGPVWRQILVQAMQYGVIPRLAHLPALQAAAEALQARIEGAHTQEELRQLALEFRRFWIELELRHGEELQLQQGLLRLLQLFTENVADLLTEDVWLNTQLQDMRTLFAEPLEAATLLQAEERLREIIYKQGVLKQGMLEAREALKSMAGLVISSIEQISTATGAYSQKVRAHADDLQHAENLDQINRILKDLLQDSAGIEAESRRLHQDLLSARDRLQQAEQRIYSLESELEQVNHLLQEDPLTGALNRRGLQIVFEREMGRALRQGSTLSVAVLDIDHFKRINDHYGHEFGDRMLQHLVQVLREQLRPADSLARVGGEEFVLLLPDTPSNSVSHVLTRLQSVLAQRPIMHAGTELSIRFSAGISAWTAGEPLKDTLRRADAAMYEAKRAGRNRVVFRALAAGGT</sequence>
<organism evidence="6 7">
    <name type="scientific">Thermithiobacillus plumbiphilus</name>
    <dbReference type="NCBI Taxonomy" id="1729899"/>
    <lineage>
        <taxon>Bacteria</taxon>
        <taxon>Pseudomonadati</taxon>
        <taxon>Pseudomonadota</taxon>
        <taxon>Acidithiobacillia</taxon>
        <taxon>Acidithiobacillales</taxon>
        <taxon>Thermithiobacillaceae</taxon>
        <taxon>Thermithiobacillus</taxon>
    </lineage>
</organism>
<dbReference type="Pfam" id="PF00990">
    <property type="entry name" value="GGDEF"/>
    <property type="match status" value="1"/>
</dbReference>
<feature type="domain" description="GGDEF" evidence="5">
    <location>
        <begin position="462"/>
        <end position="594"/>
    </location>
</feature>
<dbReference type="InterPro" id="IPR043128">
    <property type="entry name" value="Rev_trsase/Diguanyl_cyclase"/>
</dbReference>
<dbReference type="GO" id="GO:0052621">
    <property type="term" value="F:diguanylate cyclase activity"/>
    <property type="evidence" value="ECO:0007669"/>
    <property type="project" value="UniProtKB-EC"/>
</dbReference>
<accession>A0ABU9DBK8</accession>
<dbReference type="CDD" id="cd01949">
    <property type="entry name" value="GGDEF"/>
    <property type="match status" value="1"/>
</dbReference>
<evidence type="ECO:0000313" key="7">
    <source>
        <dbReference type="Proteomes" id="UP001446205"/>
    </source>
</evidence>
<dbReference type="RefSeq" id="WP_341371967.1">
    <property type="nucleotide sequence ID" value="NZ_JBBPCO010000019.1"/>
</dbReference>
<evidence type="ECO:0000256" key="3">
    <source>
        <dbReference type="SAM" id="Coils"/>
    </source>
</evidence>
<dbReference type="SMART" id="SM00267">
    <property type="entry name" value="GGDEF"/>
    <property type="match status" value="1"/>
</dbReference>
<comment type="caution">
    <text evidence="6">The sequence shown here is derived from an EMBL/GenBank/DDBJ whole genome shotgun (WGS) entry which is preliminary data.</text>
</comment>
<comment type="catalytic activity">
    <reaction evidence="2">
        <text>2 GTP = 3',3'-c-di-GMP + 2 diphosphate</text>
        <dbReference type="Rhea" id="RHEA:24898"/>
        <dbReference type="ChEBI" id="CHEBI:33019"/>
        <dbReference type="ChEBI" id="CHEBI:37565"/>
        <dbReference type="ChEBI" id="CHEBI:58805"/>
        <dbReference type="EC" id="2.7.7.65"/>
    </reaction>
</comment>
<evidence type="ECO:0000256" key="1">
    <source>
        <dbReference type="ARBA" id="ARBA00012528"/>
    </source>
</evidence>
<dbReference type="PROSITE" id="PS50887">
    <property type="entry name" value="GGDEF"/>
    <property type="match status" value="1"/>
</dbReference>
<feature type="coiled-coil region" evidence="3">
    <location>
        <begin position="376"/>
        <end position="431"/>
    </location>
</feature>
<dbReference type="PANTHER" id="PTHR45138">
    <property type="entry name" value="REGULATORY COMPONENTS OF SENSORY TRANSDUCTION SYSTEM"/>
    <property type="match status" value="1"/>
</dbReference>
<keyword evidence="6" id="KW-0808">Transferase</keyword>
<dbReference type="InterPro" id="IPR050469">
    <property type="entry name" value="Diguanylate_Cyclase"/>
</dbReference>
<dbReference type="EC" id="2.7.7.65" evidence="1"/>
<keyword evidence="6" id="KW-0548">Nucleotidyltransferase</keyword>
<evidence type="ECO:0000256" key="4">
    <source>
        <dbReference type="SAM" id="MobiDB-lite"/>
    </source>
</evidence>
<name>A0ABU9DBK8_9PROT</name>
<feature type="region of interest" description="Disordered" evidence="4">
    <location>
        <begin position="161"/>
        <end position="187"/>
    </location>
</feature>
<dbReference type="InterPro" id="IPR000160">
    <property type="entry name" value="GGDEF_dom"/>
</dbReference>
<keyword evidence="3" id="KW-0175">Coiled coil</keyword>
<gene>
    <name evidence="6" type="ORF">WOB96_14225</name>
</gene>
<dbReference type="EMBL" id="JBBPCO010000019">
    <property type="protein sequence ID" value="MEK8090911.1"/>
    <property type="molecule type" value="Genomic_DNA"/>
</dbReference>
<dbReference type="InterPro" id="IPR029787">
    <property type="entry name" value="Nucleotide_cyclase"/>
</dbReference>
<dbReference type="Gene3D" id="3.30.70.270">
    <property type="match status" value="1"/>
</dbReference>
<keyword evidence="7" id="KW-1185">Reference proteome</keyword>
<evidence type="ECO:0000313" key="6">
    <source>
        <dbReference type="EMBL" id="MEK8090911.1"/>
    </source>
</evidence>
<dbReference type="NCBIfam" id="TIGR00254">
    <property type="entry name" value="GGDEF"/>
    <property type="match status" value="1"/>
</dbReference>
<evidence type="ECO:0000259" key="5">
    <source>
        <dbReference type="PROSITE" id="PS50887"/>
    </source>
</evidence>
<proteinExistence type="predicted"/>